<dbReference type="AlphaFoldDB" id="A0A5C2H918"/>
<keyword evidence="4" id="KW-0249">Electron transport</keyword>
<evidence type="ECO:0000256" key="4">
    <source>
        <dbReference type="ARBA" id="ARBA00022982"/>
    </source>
</evidence>
<protein>
    <submittedName>
        <fullName evidence="6">Periplasmic monoheme cytochrome c553</fullName>
        <ecNumber evidence="6">5.1.1.3</ecNumber>
    </submittedName>
</protein>
<dbReference type="InterPro" id="IPR009056">
    <property type="entry name" value="Cyt_c-like_dom"/>
</dbReference>
<dbReference type="KEGG" id="apai:APAC_0566"/>
<evidence type="ECO:0000256" key="3">
    <source>
        <dbReference type="ARBA" id="ARBA00022723"/>
    </source>
</evidence>
<dbReference type="InterPro" id="IPR036909">
    <property type="entry name" value="Cyt_c-like_dom_sf"/>
</dbReference>
<dbReference type="GO" id="GO:0020037">
    <property type="term" value="F:heme binding"/>
    <property type="evidence" value="ECO:0007669"/>
    <property type="project" value="InterPro"/>
</dbReference>
<dbReference type="OrthoDB" id="5340148at2"/>
<evidence type="ECO:0000256" key="2">
    <source>
        <dbReference type="ARBA" id="ARBA00022617"/>
    </source>
</evidence>
<keyword evidence="1" id="KW-0813">Transport</keyword>
<dbReference type="Proteomes" id="UP000322726">
    <property type="component" value="Chromosome"/>
</dbReference>
<proteinExistence type="predicted"/>
<reference evidence="6 7" key="3">
    <citation type="submission" date="2019-09" db="EMBL/GenBank/DDBJ databases">
        <title>Taxonomic note: a critical rebuttal of the proposed division of the genus Arcobacter into six genera, emended descriptions of Arcobacter anaerophilus and the genus Arcobacter, and an assessment of genus-level boundaries for Epsilonproteobacteria using in silico genomic comparator tools.</title>
        <authorList>
            <person name="On S.L.W."/>
            <person name="Miller W.G."/>
            <person name="Biggs P."/>
            <person name="Cornelius A."/>
            <person name="Vandamme P."/>
        </authorList>
    </citation>
    <scope>NUCLEOTIDE SEQUENCE [LARGE SCALE GENOMIC DNA]</scope>
    <source>
        <strain evidence="6 7">LMG 26638</strain>
    </source>
</reference>
<reference evidence="6 7" key="2">
    <citation type="submission" date="2019-09" db="EMBL/GenBank/DDBJ databases">
        <title>Complete genome sequencing of four Arcobacter species reveals a diverse suite of mobile elements.</title>
        <authorList>
            <person name="Miller W.G."/>
            <person name="Yee E."/>
            <person name="Bono J.L."/>
        </authorList>
    </citation>
    <scope>NUCLEOTIDE SEQUENCE [LARGE SCALE GENOMIC DNA]</scope>
    <source>
        <strain evidence="6 7">LMG 26638</strain>
    </source>
</reference>
<evidence type="ECO:0000313" key="6">
    <source>
        <dbReference type="EMBL" id="QEP33716.1"/>
    </source>
</evidence>
<dbReference type="Gene3D" id="1.10.760.10">
    <property type="entry name" value="Cytochrome c-like domain"/>
    <property type="match status" value="1"/>
</dbReference>
<reference evidence="7" key="1">
    <citation type="submission" date="2019-09" db="EMBL/GenBank/DDBJ databases">
        <title>Complete genome sequencing of four Arcobacter species reveals a diverse suite of mobile elements.</title>
        <authorList>
            <person name="On S.L.W."/>
            <person name="Miller W.G."/>
            <person name="Biggs P."/>
            <person name="Cornelius A."/>
            <person name="Vandamme P."/>
        </authorList>
    </citation>
    <scope>NUCLEOTIDE SEQUENCE [LARGE SCALE GENOMIC DNA]</scope>
    <source>
        <strain evidence="7">LMG 26638</strain>
    </source>
</reference>
<keyword evidence="5" id="KW-0408">Iron</keyword>
<dbReference type="SUPFAM" id="SSF46626">
    <property type="entry name" value="Cytochrome c"/>
    <property type="match status" value="1"/>
</dbReference>
<keyword evidence="6" id="KW-0413">Isomerase</keyword>
<dbReference type="RefSeq" id="WP_130232672.1">
    <property type="nucleotide sequence ID" value="NZ_BMEF01000002.1"/>
</dbReference>
<keyword evidence="2" id="KW-0349">Heme</keyword>
<dbReference type="PRINTS" id="PR00605">
    <property type="entry name" value="CYTCHROMECIC"/>
</dbReference>
<evidence type="ECO:0000256" key="1">
    <source>
        <dbReference type="ARBA" id="ARBA00022448"/>
    </source>
</evidence>
<dbReference type="EC" id="5.1.1.3" evidence="6"/>
<dbReference type="Pfam" id="PF00034">
    <property type="entry name" value="Cytochrom_C"/>
    <property type="match status" value="1"/>
</dbReference>
<name>A0A5C2H918_9BACT</name>
<dbReference type="PROSITE" id="PS51007">
    <property type="entry name" value="CYTC"/>
    <property type="match status" value="1"/>
</dbReference>
<dbReference type="GO" id="GO:0009055">
    <property type="term" value="F:electron transfer activity"/>
    <property type="evidence" value="ECO:0007669"/>
    <property type="project" value="InterPro"/>
</dbReference>
<dbReference type="EMBL" id="CP035928">
    <property type="protein sequence ID" value="QEP33716.1"/>
    <property type="molecule type" value="Genomic_DNA"/>
</dbReference>
<evidence type="ECO:0000256" key="5">
    <source>
        <dbReference type="ARBA" id="ARBA00023004"/>
    </source>
</evidence>
<keyword evidence="7" id="KW-1185">Reference proteome</keyword>
<dbReference type="InterPro" id="IPR008168">
    <property type="entry name" value="Cyt_C_IC"/>
</dbReference>
<dbReference type="GO" id="GO:0008881">
    <property type="term" value="F:glutamate racemase activity"/>
    <property type="evidence" value="ECO:0007669"/>
    <property type="project" value="UniProtKB-EC"/>
</dbReference>
<sequence length="97" mass="10224">MKKLVLTTVIAASCAFAAPASYNTCKGCHGAKGEMNTTTGGKSHIPADLTKAQVIEALNGYKAGNYANAGKMKMLMKGQVARLSDEQIKELAEYIGK</sequence>
<keyword evidence="3" id="KW-0479">Metal-binding</keyword>
<dbReference type="GO" id="GO:0005506">
    <property type="term" value="F:iron ion binding"/>
    <property type="evidence" value="ECO:0007669"/>
    <property type="project" value="InterPro"/>
</dbReference>
<organism evidence="6 7">
    <name type="scientific">Malaciobacter pacificus</name>
    <dbReference type="NCBI Taxonomy" id="1080223"/>
    <lineage>
        <taxon>Bacteria</taxon>
        <taxon>Pseudomonadati</taxon>
        <taxon>Campylobacterota</taxon>
        <taxon>Epsilonproteobacteria</taxon>
        <taxon>Campylobacterales</taxon>
        <taxon>Arcobacteraceae</taxon>
        <taxon>Malaciobacter</taxon>
    </lineage>
</organism>
<accession>A0A5C2H918</accession>
<evidence type="ECO:0000313" key="7">
    <source>
        <dbReference type="Proteomes" id="UP000322726"/>
    </source>
</evidence>
<gene>
    <name evidence="6" type="primary">cccA1</name>
    <name evidence="6" type="ORF">APAC_0566</name>
</gene>